<dbReference type="AlphaFoldDB" id="A0A9P6BBB4"/>
<organism evidence="4 5">
    <name type="scientific">Hydnum rufescens UP504</name>
    <dbReference type="NCBI Taxonomy" id="1448309"/>
    <lineage>
        <taxon>Eukaryota</taxon>
        <taxon>Fungi</taxon>
        <taxon>Dikarya</taxon>
        <taxon>Basidiomycota</taxon>
        <taxon>Agaricomycotina</taxon>
        <taxon>Agaricomycetes</taxon>
        <taxon>Cantharellales</taxon>
        <taxon>Hydnaceae</taxon>
        <taxon>Hydnum</taxon>
    </lineage>
</organism>
<dbReference type="GO" id="GO:0005743">
    <property type="term" value="C:mitochondrial inner membrane"/>
    <property type="evidence" value="ECO:0007669"/>
    <property type="project" value="UniProtKB-SubCell"/>
</dbReference>
<comment type="similarity">
    <text evidence="1 3">Belongs to the CMC family.</text>
</comment>
<sequence>MDTLSRREEETLLKSTKERALKECDPVVRGINNIDPTEFAECATGRTISVVWACRGEYRALQTCMQRFTNKEEMDKVRAEYIRLRRHSIQEGGVMGPSNSSAQCVTTAYCLPTVIM</sequence>
<dbReference type="InterPro" id="IPR013892">
    <property type="entry name" value="Cyt_c_biogenesis_Cmc1-like"/>
</dbReference>
<evidence type="ECO:0000313" key="5">
    <source>
        <dbReference type="Proteomes" id="UP000886523"/>
    </source>
</evidence>
<keyword evidence="2" id="KW-1015">Disulfide bond</keyword>
<keyword evidence="5" id="KW-1185">Reference proteome</keyword>
<keyword evidence="3" id="KW-0143">Chaperone</keyword>
<evidence type="ECO:0000256" key="3">
    <source>
        <dbReference type="RuleBase" id="RU364104"/>
    </source>
</evidence>
<keyword evidence="3" id="KW-0496">Mitochondrion</keyword>
<comment type="caution">
    <text evidence="4">The sequence shown here is derived from an EMBL/GenBank/DDBJ whole genome shotgun (WGS) entry which is preliminary data.</text>
</comment>
<dbReference type="PANTHER" id="PTHR22977">
    <property type="entry name" value="COX ASSEMBLY MITOCHONDRIAL PROTEIN"/>
    <property type="match status" value="1"/>
</dbReference>
<dbReference type="OrthoDB" id="6224010at2759"/>
<dbReference type="Pfam" id="PF08583">
    <property type="entry name" value="Cmc1"/>
    <property type="match status" value="1"/>
</dbReference>
<name>A0A9P6BBB4_9AGAM</name>
<gene>
    <name evidence="4" type="ORF">BS47DRAFT_1286537</name>
</gene>
<keyword evidence="3" id="KW-0999">Mitochondrion inner membrane</keyword>
<comment type="function">
    <text evidence="3">Required for mitochondrial cytochrome c oxidase (COX) assembly and respiration.</text>
</comment>
<reference evidence="4" key="1">
    <citation type="journal article" date="2020" name="Nat. Commun.">
        <title>Large-scale genome sequencing of mycorrhizal fungi provides insights into the early evolution of symbiotic traits.</title>
        <authorList>
            <person name="Miyauchi S."/>
            <person name="Kiss E."/>
            <person name="Kuo A."/>
            <person name="Drula E."/>
            <person name="Kohler A."/>
            <person name="Sanchez-Garcia M."/>
            <person name="Morin E."/>
            <person name="Andreopoulos B."/>
            <person name="Barry K.W."/>
            <person name="Bonito G."/>
            <person name="Buee M."/>
            <person name="Carver A."/>
            <person name="Chen C."/>
            <person name="Cichocki N."/>
            <person name="Clum A."/>
            <person name="Culley D."/>
            <person name="Crous P.W."/>
            <person name="Fauchery L."/>
            <person name="Girlanda M."/>
            <person name="Hayes R.D."/>
            <person name="Keri Z."/>
            <person name="LaButti K."/>
            <person name="Lipzen A."/>
            <person name="Lombard V."/>
            <person name="Magnuson J."/>
            <person name="Maillard F."/>
            <person name="Murat C."/>
            <person name="Nolan M."/>
            <person name="Ohm R.A."/>
            <person name="Pangilinan J."/>
            <person name="Pereira M.F."/>
            <person name="Perotto S."/>
            <person name="Peter M."/>
            <person name="Pfister S."/>
            <person name="Riley R."/>
            <person name="Sitrit Y."/>
            <person name="Stielow J.B."/>
            <person name="Szollosi G."/>
            <person name="Zifcakova L."/>
            <person name="Stursova M."/>
            <person name="Spatafora J.W."/>
            <person name="Tedersoo L."/>
            <person name="Vaario L.M."/>
            <person name="Yamada A."/>
            <person name="Yan M."/>
            <person name="Wang P."/>
            <person name="Xu J."/>
            <person name="Bruns T."/>
            <person name="Baldrian P."/>
            <person name="Vilgalys R."/>
            <person name="Dunand C."/>
            <person name="Henrissat B."/>
            <person name="Grigoriev I.V."/>
            <person name="Hibbett D."/>
            <person name="Nagy L.G."/>
            <person name="Martin F.M."/>
        </authorList>
    </citation>
    <scope>NUCLEOTIDE SEQUENCE</scope>
    <source>
        <strain evidence="4">UP504</strain>
    </source>
</reference>
<dbReference type="Proteomes" id="UP000886523">
    <property type="component" value="Unassembled WGS sequence"/>
</dbReference>
<comment type="subcellular location">
    <subcellularLocation>
        <location evidence="3">Mitochondrion inner membrane</location>
    </subcellularLocation>
</comment>
<dbReference type="EMBL" id="MU128910">
    <property type="protein sequence ID" value="KAF9520859.1"/>
    <property type="molecule type" value="Genomic_DNA"/>
</dbReference>
<evidence type="ECO:0000256" key="1">
    <source>
        <dbReference type="ARBA" id="ARBA00007347"/>
    </source>
</evidence>
<proteinExistence type="inferred from homology"/>
<evidence type="ECO:0000313" key="4">
    <source>
        <dbReference type="EMBL" id="KAF9520859.1"/>
    </source>
</evidence>
<protein>
    <recommendedName>
        <fullName evidence="3">COX assembly mitochondrial protein</fullName>
    </recommendedName>
</protein>
<keyword evidence="3" id="KW-0472">Membrane</keyword>
<dbReference type="PANTHER" id="PTHR22977:SF5">
    <property type="entry name" value="COX ASSEMBLY MITOCHONDRIAL PROTEIN HOMOLOG"/>
    <property type="match status" value="1"/>
</dbReference>
<accession>A0A9P6BBB4</accession>
<evidence type="ECO:0000256" key="2">
    <source>
        <dbReference type="ARBA" id="ARBA00023157"/>
    </source>
</evidence>